<evidence type="ECO:0000313" key="7">
    <source>
        <dbReference type="Proteomes" id="UP001055149"/>
    </source>
</evidence>
<protein>
    <recommendedName>
        <fullName evidence="5">FAD-dependent oxidoreductase 2 FAD-binding domain-containing protein</fullName>
    </recommendedName>
</protein>
<dbReference type="EMBL" id="BQXH01000020">
    <property type="protein sequence ID" value="GKS82163.1"/>
    <property type="molecule type" value="Genomic_DNA"/>
</dbReference>
<proteinExistence type="predicted"/>
<dbReference type="SUPFAM" id="SSF51905">
    <property type="entry name" value="FAD/NAD(P)-binding domain"/>
    <property type="match status" value="1"/>
</dbReference>
<dbReference type="Gene3D" id="3.90.700.10">
    <property type="entry name" value="Succinate dehydrogenase/fumarate reductase flavoprotein, catalytic domain"/>
    <property type="match status" value="1"/>
</dbReference>
<dbReference type="InterPro" id="IPR027477">
    <property type="entry name" value="Succ_DH/fumarate_Rdtase_cat_sf"/>
</dbReference>
<dbReference type="InterPro" id="IPR036188">
    <property type="entry name" value="FAD/NAD-bd_sf"/>
</dbReference>
<dbReference type="InterPro" id="IPR050315">
    <property type="entry name" value="FAD-oxidoreductase_2"/>
</dbReference>
<dbReference type="Pfam" id="PF00890">
    <property type="entry name" value="FAD_binding_2"/>
    <property type="match status" value="1"/>
</dbReference>
<dbReference type="SUPFAM" id="SSF56425">
    <property type="entry name" value="Succinate dehydrogenase/fumarate reductase flavoprotein, catalytic domain"/>
    <property type="match status" value="1"/>
</dbReference>
<dbReference type="RefSeq" id="WP_244056488.1">
    <property type="nucleotide sequence ID" value="NZ_BQXH01000020.1"/>
</dbReference>
<evidence type="ECO:0000259" key="5">
    <source>
        <dbReference type="Pfam" id="PF00890"/>
    </source>
</evidence>
<dbReference type="PRINTS" id="PR00368">
    <property type="entry name" value="FADPNR"/>
</dbReference>
<evidence type="ECO:0000313" key="6">
    <source>
        <dbReference type="EMBL" id="GKS82163.1"/>
    </source>
</evidence>
<organism evidence="6 7">
    <name type="scientific">Ligilactobacillus pabuli</name>
    <dbReference type="NCBI Taxonomy" id="2886039"/>
    <lineage>
        <taxon>Bacteria</taxon>
        <taxon>Bacillati</taxon>
        <taxon>Bacillota</taxon>
        <taxon>Bacilli</taxon>
        <taxon>Lactobacillales</taxon>
        <taxon>Lactobacillaceae</taxon>
        <taxon>Ligilactobacillus</taxon>
    </lineage>
</organism>
<dbReference type="Proteomes" id="UP001055149">
    <property type="component" value="Unassembled WGS sequence"/>
</dbReference>
<reference evidence="6" key="1">
    <citation type="journal article" date="2022" name="Int. J. Syst. Evol. Microbiol.">
        <title>A novel species of lactic acid bacteria, Ligilactobacillus pabuli sp. nov., isolated from alfalfa silage.</title>
        <authorList>
            <person name="Tohno M."/>
            <person name="Tanizawa Y."/>
            <person name="Sawada H."/>
            <person name="Sakamoto M."/>
            <person name="Ohkuma M."/>
            <person name="Kobayashi H."/>
        </authorList>
    </citation>
    <scope>NUCLEOTIDE SEQUENCE</scope>
    <source>
        <strain evidence="6">AF129</strain>
    </source>
</reference>
<evidence type="ECO:0000256" key="3">
    <source>
        <dbReference type="ARBA" id="ARBA00022827"/>
    </source>
</evidence>
<comment type="caution">
    <text evidence="6">The sequence shown here is derived from an EMBL/GenBank/DDBJ whole genome shotgun (WGS) entry which is preliminary data.</text>
</comment>
<evidence type="ECO:0000256" key="1">
    <source>
        <dbReference type="ARBA" id="ARBA00001974"/>
    </source>
</evidence>
<accession>A0ABQ5JJW5</accession>
<dbReference type="PANTHER" id="PTHR43400">
    <property type="entry name" value="FUMARATE REDUCTASE"/>
    <property type="match status" value="1"/>
</dbReference>
<keyword evidence="4" id="KW-0560">Oxidoreductase</keyword>
<evidence type="ECO:0000256" key="4">
    <source>
        <dbReference type="ARBA" id="ARBA00023002"/>
    </source>
</evidence>
<sequence>METSINNATGTYTEHVPRFLKKPAPITNISETKEFDLVVVGAGPSGVPAAMAAAENGAHVALVQKEATAAANGNVGAGINVANSNPADLAHLATRLDNDSDNRPNRELIDLWINNSGEALTWLLAKGKEAGAQITDLGNGAQAQLIKDNDYQIDFITSFFGPKPYDTGAGMKDLAKLAAKEGVEIFYSTPAKQLVKDGDRVTGVIGEKDGQYIQFNAKKAVIIATGDYQNDLEMKKYYLPDTINLENKRTGRTGDGHKMIVWAGGKIENIGHTKMCHDMDSGPMWDLPFLRVKMNGRRFCNETLEMAVMCNYLLSKEDTGFYCQVFDSEYMEKAKDFPWALTDPESLKNFMPQEKIDHQGVNPELIATFKADSLEELADLLEIKDKDTFLKTVEHYNEMVKAGEDTEFGVPAKYLTTIDKPPYYGIHKHIRLTHADSGVEVNGQLQCLTPDGDVIPGLYAAGNVAGNFYGGNDYPLTIGGLNLGHNYTEGYYLGKNWNTL</sequence>
<dbReference type="InterPro" id="IPR003953">
    <property type="entry name" value="FAD-dep_OxRdtase_2_FAD-bd"/>
</dbReference>
<feature type="domain" description="FAD-dependent oxidoreductase 2 FAD-binding" evidence="5">
    <location>
        <begin position="36"/>
        <end position="471"/>
    </location>
</feature>
<dbReference type="Gene3D" id="3.50.50.60">
    <property type="entry name" value="FAD/NAD(P)-binding domain"/>
    <property type="match status" value="1"/>
</dbReference>
<gene>
    <name evidence="6" type="ORF">LPAF129_18490</name>
</gene>
<keyword evidence="7" id="KW-1185">Reference proteome</keyword>
<keyword evidence="2" id="KW-0285">Flavoprotein</keyword>
<dbReference type="PANTHER" id="PTHR43400:SF10">
    <property type="entry name" value="3-OXOSTEROID 1-DEHYDROGENASE"/>
    <property type="match status" value="1"/>
</dbReference>
<comment type="cofactor">
    <cofactor evidence="1">
        <name>FAD</name>
        <dbReference type="ChEBI" id="CHEBI:57692"/>
    </cofactor>
</comment>
<evidence type="ECO:0000256" key="2">
    <source>
        <dbReference type="ARBA" id="ARBA00022630"/>
    </source>
</evidence>
<keyword evidence="3" id="KW-0274">FAD</keyword>
<name>A0ABQ5JJW5_9LACO</name>